<dbReference type="AlphaFoldDB" id="A0ABD5R0M2"/>
<protein>
    <submittedName>
        <fullName evidence="1">Uncharacterized protein</fullName>
    </submittedName>
</protein>
<accession>A0ABD5R0M2</accession>
<keyword evidence="2" id="KW-1185">Reference proteome</keyword>
<proteinExistence type="predicted"/>
<comment type="caution">
    <text evidence="1">The sequence shown here is derived from an EMBL/GenBank/DDBJ whole genome shotgun (WGS) entry which is preliminary data.</text>
</comment>
<reference evidence="1 2" key="1">
    <citation type="journal article" date="2019" name="Int. J. Syst. Evol. Microbiol.">
        <title>The Global Catalogue of Microorganisms (GCM) 10K type strain sequencing project: providing services to taxonomists for standard genome sequencing and annotation.</title>
        <authorList>
            <consortium name="The Broad Institute Genomics Platform"/>
            <consortium name="The Broad Institute Genome Sequencing Center for Infectious Disease"/>
            <person name="Wu L."/>
            <person name="Ma J."/>
        </authorList>
    </citation>
    <scope>NUCLEOTIDE SEQUENCE [LARGE SCALE GENOMIC DNA]</scope>
    <source>
        <strain evidence="1 2">CGMCC 1.12124</strain>
    </source>
</reference>
<evidence type="ECO:0000313" key="1">
    <source>
        <dbReference type="EMBL" id="MFC5278356.1"/>
    </source>
</evidence>
<name>A0ABD5R0M2_9EURY</name>
<dbReference type="EMBL" id="JBHSKY010000006">
    <property type="protein sequence ID" value="MFC5278356.1"/>
    <property type="molecule type" value="Genomic_DNA"/>
</dbReference>
<sequence length="141" mass="15191">MDRKAVEVRGTAVEELPESLYNALRETDRKEEETVQLGGSLYGGSDQNDGNAVVRHSGSGFEVIVAEQYYLRTNSDLQATIVIDQKTTDRASVTVIAGGGATGLGPLSWDLGSESAQTDTIVSLLEDVCDRLDLSLDPDER</sequence>
<evidence type="ECO:0000313" key="2">
    <source>
        <dbReference type="Proteomes" id="UP001596118"/>
    </source>
</evidence>
<gene>
    <name evidence="1" type="ORF">ACFPM1_06220</name>
</gene>
<organism evidence="1 2">
    <name type="scientific">Halorubrum rubrum</name>
    <dbReference type="NCBI Taxonomy" id="1126240"/>
    <lineage>
        <taxon>Archaea</taxon>
        <taxon>Methanobacteriati</taxon>
        <taxon>Methanobacteriota</taxon>
        <taxon>Stenosarchaea group</taxon>
        <taxon>Halobacteria</taxon>
        <taxon>Halobacteriales</taxon>
        <taxon>Haloferacaceae</taxon>
        <taxon>Halorubrum</taxon>
    </lineage>
</organism>
<dbReference type="Proteomes" id="UP001596118">
    <property type="component" value="Unassembled WGS sequence"/>
</dbReference>
<dbReference type="RefSeq" id="WP_256410557.1">
    <property type="nucleotide sequence ID" value="NZ_JANHDM010000001.1"/>
</dbReference>